<reference evidence="3 4" key="1">
    <citation type="journal article" date="2012" name="J. Bacteriol.">
        <title>Draft Genome Sequence of the Extremely Halophilic Archaeon Halogranum salarium B-1T.</title>
        <authorList>
            <person name="Kim K.K."/>
            <person name="Lee K.C."/>
            <person name="Lee J.S."/>
        </authorList>
    </citation>
    <scope>NUCLEOTIDE SEQUENCE [LARGE SCALE GENOMIC DNA]</scope>
    <source>
        <strain evidence="3 4">B-1</strain>
    </source>
</reference>
<organism evidence="3 4">
    <name type="scientific">Halogranum salarium B-1</name>
    <dbReference type="NCBI Taxonomy" id="1210908"/>
    <lineage>
        <taxon>Archaea</taxon>
        <taxon>Methanobacteriati</taxon>
        <taxon>Methanobacteriota</taxon>
        <taxon>Stenosarchaea group</taxon>
        <taxon>Halobacteria</taxon>
        <taxon>Halobacteriales</taxon>
        <taxon>Haloferacaceae</taxon>
    </lineage>
</organism>
<dbReference type="RefSeq" id="WP_009377819.1">
    <property type="nucleotide sequence ID" value="NZ_ALJD01000016.1"/>
</dbReference>
<keyword evidence="2" id="KW-0472">Membrane</keyword>
<evidence type="ECO:0000313" key="4">
    <source>
        <dbReference type="Proteomes" id="UP000007813"/>
    </source>
</evidence>
<feature type="compositionally biased region" description="Basic residues" evidence="1">
    <location>
        <begin position="136"/>
        <end position="162"/>
    </location>
</feature>
<dbReference type="AlphaFoldDB" id="J3JD22"/>
<gene>
    <name evidence="3" type="ORF">HSB1_44970</name>
</gene>
<keyword evidence="2" id="KW-0812">Transmembrane</keyword>
<keyword evidence="2" id="KW-1133">Transmembrane helix</keyword>
<feature type="region of interest" description="Disordered" evidence="1">
    <location>
        <begin position="136"/>
        <end position="171"/>
    </location>
</feature>
<protein>
    <submittedName>
        <fullName evidence="3">Uncharacterized protein</fullName>
    </submittedName>
</protein>
<evidence type="ECO:0000256" key="1">
    <source>
        <dbReference type="SAM" id="MobiDB-lite"/>
    </source>
</evidence>
<proteinExistence type="predicted"/>
<sequence>MPRARRDPESLRECFEPRLLPSVRDQKRRLRRVRRALLSRSPYYFARGDMRREYGWTRALLTAGATVAGVALAFRLVLTGLFVTLVSAEISLVLLFNVCVSLLLGRALLDRLDTEPRTYRRVVGPRPPWVRSTISRRRRGRRWRQRRHRRQSKRGHSVRRHRSALDGRRRS</sequence>
<evidence type="ECO:0000313" key="3">
    <source>
        <dbReference type="EMBL" id="EJN57111.1"/>
    </source>
</evidence>
<name>J3JD22_9EURY</name>
<dbReference type="eggNOG" id="ENOG502N666">
    <property type="taxonomic scope" value="Archaea"/>
</dbReference>
<feature type="transmembrane region" description="Helical" evidence="2">
    <location>
        <begin position="59"/>
        <end position="78"/>
    </location>
</feature>
<dbReference type="EMBL" id="ALJD01000016">
    <property type="protein sequence ID" value="EJN57111.1"/>
    <property type="molecule type" value="Genomic_DNA"/>
</dbReference>
<feature type="transmembrane region" description="Helical" evidence="2">
    <location>
        <begin position="90"/>
        <end position="109"/>
    </location>
</feature>
<accession>J3JD22</accession>
<evidence type="ECO:0000256" key="2">
    <source>
        <dbReference type="SAM" id="Phobius"/>
    </source>
</evidence>
<dbReference type="Proteomes" id="UP000007813">
    <property type="component" value="Unassembled WGS sequence"/>
</dbReference>
<comment type="caution">
    <text evidence="3">The sequence shown here is derived from an EMBL/GenBank/DDBJ whole genome shotgun (WGS) entry which is preliminary data.</text>
</comment>